<feature type="compositionally biased region" description="Basic residues" evidence="5">
    <location>
        <begin position="29"/>
        <end position="39"/>
    </location>
</feature>
<keyword evidence="4 6" id="KW-0472">Membrane</keyword>
<feature type="region of interest" description="Disordered" evidence="5">
    <location>
        <begin position="153"/>
        <end position="183"/>
    </location>
</feature>
<evidence type="ECO:0000256" key="6">
    <source>
        <dbReference type="SAM" id="Phobius"/>
    </source>
</evidence>
<dbReference type="GO" id="GO:0016020">
    <property type="term" value="C:membrane"/>
    <property type="evidence" value="ECO:0007669"/>
    <property type="project" value="UniProtKB-SubCell"/>
</dbReference>
<sequence length="458" mass="52404">MALHSTAEEMEHLQLSEEDTEDLWDSPSKRGKKKSTRKQIKQESSPVEPRPDRDEETLFDRQEAREAALRHELQSVRNINEVIESLLGSLDRAKGNMETVSRTVNSASTLLNTWTRILSQTEHNQRLILNSNWQGAVQDVADMENEELLKQQAAERRERELQQQREAAARKAEEEDRKRAQSTNTQYFLLRNQHQQNEEYHDIIHIQRETVYYNHYKETSQWHRARLWGDTRPRPSIGHRGASRCDKLSAYCYPSNLLPRACTMNFAPYQDESPEVERAFSPALSDANHSRSPAVRSPRNSPPVPGFTSAGGLPSPNQFASQGHIDTSGHGNTGFGQDVEGGRWNLGAFETSLPIRMDVEAMLAYLLLPPAGGVFLLLLEHKSDYVRFHAWQSSMLFTAIFIIHLLFAWSSFISWLVFICDLALIAFLSMRAYRDVDTLDHYEVPIIGRLANSFVDNE</sequence>
<feature type="compositionally biased region" description="Basic and acidic residues" evidence="5">
    <location>
        <begin position="153"/>
        <end position="179"/>
    </location>
</feature>
<comment type="caution">
    <text evidence="7">The sequence shown here is derived from an EMBL/GenBank/DDBJ whole genome shotgun (WGS) entry which is preliminary data.</text>
</comment>
<dbReference type="OrthoDB" id="5546837at2759"/>
<feature type="transmembrane region" description="Helical" evidence="6">
    <location>
        <begin position="362"/>
        <end position="379"/>
    </location>
</feature>
<dbReference type="Proteomes" id="UP000034947">
    <property type="component" value="Unassembled WGS sequence"/>
</dbReference>
<evidence type="ECO:0000256" key="1">
    <source>
        <dbReference type="ARBA" id="ARBA00004141"/>
    </source>
</evidence>
<dbReference type="EMBL" id="JYKN01000424">
    <property type="protein sequence ID" value="KKK24470.1"/>
    <property type="molecule type" value="Genomic_DNA"/>
</dbReference>
<dbReference type="GO" id="GO:0042729">
    <property type="term" value="C:DASH complex"/>
    <property type="evidence" value="ECO:0007669"/>
    <property type="project" value="InterPro"/>
</dbReference>
<evidence type="ECO:0000256" key="4">
    <source>
        <dbReference type="ARBA" id="ARBA00023136"/>
    </source>
</evidence>
<keyword evidence="2 6" id="KW-0812">Transmembrane</keyword>
<feature type="transmembrane region" description="Helical" evidence="6">
    <location>
        <begin position="415"/>
        <end position="433"/>
    </location>
</feature>
<evidence type="ECO:0000256" key="2">
    <source>
        <dbReference type="ARBA" id="ARBA00022692"/>
    </source>
</evidence>
<evidence type="ECO:0000313" key="7">
    <source>
        <dbReference type="EMBL" id="KKK24470.1"/>
    </source>
</evidence>
<dbReference type="GO" id="GO:0072686">
    <property type="term" value="C:mitotic spindle"/>
    <property type="evidence" value="ECO:0007669"/>
    <property type="project" value="InterPro"/>
</dbReference>
<dbReference type="InterPro" id="IPR013960">
    <property type="entry name" value="DASH_Duo1"/>
</dbReference>
<name>A0A0F8X471_9EURO</name>
<dbReference type="PANTHER" id="PTHR36460:SF1">
    <property type="entry name" value="UPF0132 DOMAIN PROTEIN (AFU_ORTHOLOGUE AFUA_3G10255)"/>
    <property type="match status" value="1"/>
</dbReference>
<feature type="transmembrane region" description="Helical" evidence="6">
    <location>
        <begin position="391"/>
        <end position="409"/>
    </location>
</feature>
<protein>
    <recommendedName>
        <fullName evidence="9">DASH complex subunit duo1</fullName>
    </recommendedName>
</protein>
<feature type="compositionally biased region" description="Basic and acidic residues" evidence="5">
    <location>
        <begin position="1"/>
        <end position="15"/>
    </location>
</feature>
<dbReference type="GO" id="GO:0000278">
    <property type="term" value="P:mitotic cell cycle"/>
    <property type="evidence" value="ECO:0007669"/>
    <property type="project" value="InterPro"/>
</dbReference>
<dbReference type="VEuPathDB" id="FungiDB:P175DRAFT_0456518"/>
<keyword evidence="3 6" id="KW-1133">Transmembrane helix</keyword>
<evidence type="ECO:0000313" key="8">
    <source>
        <dbReference type="Proteomes" id="UP000034947"/>
    </source>
</evidence>
<dbReference type="AlphaFoldDB" id="A0A0F8X471"/>
<dbReference type="PANTHER" id="PTHR36460">
    <property type="entry name" value="UPF0132 DOMAIN PROTEIN (AFU_ORTHOLOGUE AFUA_3G10255)"/>
    <property type="match status" value="1"/>
</dbReference>
<evidence type="ECO:0000256" key="3">
    <source>
        <dbReference type="ARBA" id="ARBA00022989"/>
    </source>
</evidence>
<reference evidence="7 8" key="1">
    <citation type="submission" date="2015-02" db="EMBL/GenBank/DDBJ databases">
        <title>Draft Genome Sequences of Two Closely-Related Aflatoxigenic Aspergillus Species Obtained from the Cote d'Ivoire.</title>
        <authorList>
            <person name="Moore G.G."/>
            <person name="Beltz S.B."/>
            <person name="Mack B.M."/>
        </authorList>
    </citation>
    <scope>NUCLEOTIDE SEQUENCE [LARGE SCALE GENOMIC DNA]</scope>
    <source>
        <strain evidence="7 8">SRRC1432</strain>
    </source>
</reference>
<evidence type="ECO:0000256" key="5">
    <source>
        <dbReference type="SAM" id="MobiDB-lite"/>
    </source>
</evidence>
<proteinExistence type="predicted"/>
<gene>
    <name evidence="7" type="ORF">AOCH_006004</name>
</gene>
<dbReference type="Pfam" id="PF08651">
    <property type="entry name" value="DASH_Duo1"/>
    <property type="match status" value="1"/>
</dbReference>
<evidence type="ECO:0008006" key="9">
    <source>
        <dbReference type="Google" id="ProtNLM"/>
    </source>
</evidence>
<comment type="subcellular location">
    <subcellularLocation>
        <location evidence="1">Membrane</location>
        <topology evidence="1">Multi-pass membrane protein</topology>
    </subcellularLocation>
</comment>
<feature type="region of interest" description="Disordered" evidence="5">
    <location>
        <begin position="284"/>
        <end position="313"/>
    </location>
</feature>
<organism evidence="7 8">
    <name type="scientific">Aspergillus ochraceoroseus</name>
    <dbReference type="NCBI Taxonomy" id="138278"/>
    <lineage>
        <taxon>Eukaryota</taxon>
        <taxon>Fungi</taxon>
        <taxon>Dikarya</taxon>
        <taxon>Ascomycota</taxon>
        <taxon>Pezizomycotina</taxon>
        <taxon>Eurotiomycetes</taxon>
        <taxon>Eurotiomycetidae</taxon>
        <taxon>Eurotiales</taxon>
        <taxon>Aspergillaceae</taxon>
        <taxon>Aspergillus</taxon>
        <taxon>Aspergillus subgen. Nidulantes</taxon>
    </lineage>
</organism>
<feature type="region of interest" description="Disordered" evidence="5">
    <location>
        <begin position="1"/>
        <end position="55"/>
    </location>
</feature>
<dbReference type="VEuPathDB" id="FungiDB:P175DRAFT_0477056"/>
<accession>A0A0F8X471</accession>
<keyword evidence="8" id="KW-1185">Reference proteome</keyword>